<dbReference type="SUPFAM" id="SSF55724">
    <property type="entry name" value="Mog1p/PsbP-like"/>
    <property type="match status" value="1"/>
</dbReference>
<evidence type="ECO:0000256" key="10">
    <source>
        <dbReference type="ARBA" id="ARBA00031606"/>
    </source>
</evidence>
<dbReference type="PANTHER" id="PTHR31407">
    <property type="match status" value="1"/>
</dbReference>
<keyword evidence="15" id="KW-1185">Reference proteome</keyword>
<evidence type="ECO:0000256" key="2">
    <source>
        <dbReference type="ARBA" id="ARBA00004334"/>
    </source>
</evidence>
<evidence type="ECO:0000256" key="6">
    <source>
        <dbReference type="ARBA" id="ARBA00022946"/>
    </source>
</evidence>
<dbReference type="AlphaFoldDB" id="A0A9J5Z0F2"/>
<dbReference type="OrthoDB" id="1666920at2759"/>
<dbReference type="PANTHER" id="PTHR31407:SF6">
    <property type="entry name" value="OXYGEN-EVOLVING ENHANCER PROTEIN 2-1, CHLOROPLASTIC"/>
    <property type="match status" value="1"/>
</dbReference>
<dbReference type="GO" id="GO:0005509">
    <property type="term" value="F:calcium ion binding"/>
    <property type="evidence" value="ECO:0007669"/>
    <property type="project" value="InterPro"/>
</dbReference>
<evidence type="ECO:0000259" key="13">
    <source>
        <dbReference type="Pfam" id="PF01789"/>
    </source>
</evidence>
<evidence type="ECO:0000256" key="8">
    <source>
        <dbReference type="ARBA" id="ARBA00023276"/>
    </source>
</evidence>
<evidence type="ECO:0000256" key="7">
    <source>
        <dbReference type="ARBA" id="ARBA00023078"/>
    </source>
</evidence>
<evidence type="ECO:0000313" key="15">
    <source>
        <dbReference type="Proteomes" id="UP000824120"/>
    </source>
</evidence>
<keyword evidence="6" id="KW-0809">Transit peptide</keyword>
<keyword evidence="7" id="KW-0793">Thylakoid</keyword>
<evidence type="ECO:0000256" key="3">
    <source>
        <dbReference type="ARBA" id="ARBA00022528"/>
    </source>
</evidence>
<dbReference type="Proteomes" id="UP000824120">
    <property type="component" value="Chromosome 5"/>
</dbReference>
<keyword evidence="4" id="KW-0602">Photosynthesis</keyword>
<dbReference type="GO" id="GO:0009535">
    <property type="term" value="C:chloroplast thylakoid membrane"/>
    <property type="evidence" value="ECO:0007669"/>
    <property type="project" value="UniProtKB-SubCell"/>
</dbReference>
<evidence type="ECO:0000256" key="12">
    <source>
        <dbReference type="ARBA" id="ARBA00035638"/>
    </source>
</evidence>
<dbReference type="InterPro" id="IPR016123">
    <property type="entry name" value="Mog1/PsbP_a/b/a-sand"/>
</dbReference>
<evidence type="ECO:0000256" key="11">
    <source>
        <dbReference type="ARBA" id="ARBA00032148"/>
    </source>
</evidence>
<accession>A0A9J5Z0F2</accession>
<dbReference type="Pfam" id="PF01789">
    <property type="entry name" value="PsbP"/>
    <property type="match status" value="1"/>
</dbReference>
<evidence type="ECO:0000313" key="14">
    <source>
        <dbReference type="EMBL" id="KAG5606403.1"/>
    </source>
</evidence>
<name>A0A9J5Z0F2_SOLCO</name>
<comment type="caution">
    <text evidence="14">The sequence shown here is derived from an EMBL/GenBank/DDBJ whole genome shotgun (WGS) entry which is preliminary data.</text>
</comment>
<protein>
    <recommendedName>
        <fullName evidence="11">23 kDa subunit of oxygen evolving system of photosystem II</fullName>
    </recommendedName>
    <alternativeName>
        <fullName evidence="10">23 kDa thylakoid membrane protein</fullName>
    </alternativeName>
    <alternativeName>
        <fullName evidence="9">OEC 23 kDa subunit</fullName>
    </alternativeName>
</protein>
<proteinExistence type="inferred from homology"/>
<gene>
    <name evidence="14" type="ORF">H5410_027895</name>
</gene>
<evidence type="ECO:0000256" key="4">
    <source>
        <dbReference type="ARBA" id="ARBA00022531"/>
    </source>
</evidence>
<evidence type="ECO:0000256" key="5">
    <source>
        <dbReference type="ARBA" id="ARBA00022640"/>
    </source>
</evidence>
<keyword evidence="8" id="KW-0604">Photosystem II</keyword>
<feature type="domain" description="PsbP C-terminal" evidence="13">
    <location>
        <begin position="5"/>
        <end position="89"/>
    </location>
</feature>
<reference evidence="14 15" key="1">
    <citation type="submission" date="2020-09" db="EMBL/GenBank/DDBJ databases">
        <title>De no assembly of potato wild relative species, Solanum commersonii.</title>
        <authorList>
            <person name="Cho K."/>
        </authorList>
    </citation>
    <scope>NUCLEOTIDE SEQUENCE [LARGE SCALE GENOMIC DNA]</scope>
    <source>
        <strain evidence="14">LZ3.2</strain>
        <tissue evidence="14">Leaf</tissue>
    </source>
</reference>
<dbReference type="Gene3D" id="3.40.1000.10">
    <property type="entry name" value="Mog1/PsbP, alpha/beta/alpha sandwich"/>
    <property type="match status" value="1"/>
</dbReference>
<dbReference type="GO" id="GO:0015979">
    <property type="term" value="P:photosynthesis"/>
    <property type="evidence" value="ECO:0007669"/>
    <property type="project" value="UniProtKB-KW"/>
</dbReference>
<keyword evidence="5" id="KW-0934">Plastid</keyword>
<comment type="similarity">
    <text evidence="12">Belongs to the PsbP family.</text>
</comment>
<dbReference type="GO" id="GO:0009654">
    <property type="term" value="C:photosystem II oxygen evolving complex"/>
    <property type="evidence" value="ECO:0007669"/>
    <property type="project" value="InterPro"/>
</dbReference>
<keyword evidence="3" id="KW-0150">Chloroplast</keyword>
<comment type="function">
    <text evidence="1">May be involved in the regulation of photosystem II.</text>
</comment>
<evidence type="ECO:0000256" key="1">
    <source>
        <dbReference type="ARBA" id="ARBA00002851"/>
    </source>
</evidence>
<organism evidence="14 15">
    <name type="scientific">Solanum commersonii</name>
    <name type="common">Commerson's wild potato</name>
    <name type="synonym">Commerson's nightshade</name>
    <dbReference type="NCBI Taxonomy" id="4109"/>
    <lineage>
        <taxon>Eukaryota</taxon>
        <taxon>Viridiplantae</taxon>
        <taxon>Streptophyta</taxon>
        <taxon>Embryophyta</taxon>
        <taxon>Tracheophyta</taxon>
        <taxon>Spermatophyta</taxon>
        <taxon>Magnoliopsida</taxon>
        <taxon>eudicotyledons</taxon>
        <taxon>Gunneridae</taxon>
        <taxon>Pentapetalae</taxon>
        <taxon>asterids</taxon>
        <taxon>lamiids</taxon>
        <taxon>Solanales</taxon>
        <taxon>Solanaceae</taxon>
        <taxon>Solanoideae</taxon>
        <taxon>Solaneae</taxon>
        <taxon>Solanum</taxon>
    </lineage>
</organism>
<evidence type="ECO:0000256" key="9">
    <source>
        <dbReference type="ARBA" id="ARBA00029584"/>
    </source>
</evidence>
<dbReference type="GO" id="GO:0019898">
    <property type="term" value="C:extrinsic component of membrane"/>
    <property type="evidence" value="ECO:0007669"/>
    <property type="project" value="InterPro"/>
</dbReference>
<sequence length="89" mass="9556">MGALKVDYPLGKQAYFGKTNSEGGFELDAMATANTLETSSATVGGKQYYYLSVLTRTTDGDEGGKHQLIKPTVNDGKLYICKAQAGDKR</sequence>
<dbReference type="InterPro" id="IPR002683">
    <property type="entry name" value="PsbP_C"/>
</dbReference>
<dbReference type="EMBL" id="JACXVP010000005">
    <property type="protein sequence ID" value="KAG5606403.1"/>
    <property type="molecule type" value="Genomic_DNA"/>
</dbReference>
<comment type="subcellular location">
    <subcellularLocation>
        <location evidence="2">Plastid</location>
        <location evidence="2">Chloroplast thylakoid membrane</location>
    </subcellularLocation>
</comment>